<evidence type="ECO:0000256" key="5">
    <source>
        <dbReference type="ARBA" id="ARBA00022833"/>
    </source>
</evidence>
<reference evidence="8 9" key="1">
    <citation type="journal article" date="2021" name="Nat. Commun.">
        <title>Genetic determinants of endophytism in the Arabidopsis root mycobiome.</title>
        <authorList>
            <person name="Mesny F."/>
            <person name="Miyauchi S."/>
            <person name="Thiergart T."/>
            <person name="Pickel B."/>
            <person name="Atanasova L."/>
            <person name="Karlsson M."/>
            <person name="Huettel B."/>
            <person name="Barry K.W."/>
            <person name="Haridas S."/>
            <person name="Chen C."/>
            <person name="Bauer D."/>
            <person name="Andreopoulos W."/>
            <person name="Pangilinan J."/>
            <person name="LaButti K."/>
            <person name="Riley R."/>
            <person name="Lipzen A."/>
            <person name="Clum A."/>
            <person name="Drula E."/>
            <person name="Henrissat B."/>
            <person name="Kohler A."/>
            <person name="Grigoriev I.V."/>
            <person name="Martin F.M."/>
            <person name="Hacquard S."/>
        </authorList>
    </citation>
    <scope>NUCLEOTIDE SEQUENCE [LARGE SCALE GENOMIC DNA]</scope>
    <source>
        <strain evidence="8 9">MPI-SDFR-AT-0080</strain>
    </source>
</reference>
<keyword evidence="5" id="KW-0862">Zinc</keyword>
<sequence>MLLLQPLICQTNLILPNSEVARRHAKACAGKSNAPPPPQAKRGRKARACDKCSQYKVSCDAKNPCSRCVAQNKTCTYHRLNSDTGSSDLVQSKVPFLLNFTTPVNESTIPAFFLEGAWSGSDETASCTQLFYGSSEDELTGFHSSVLELPALSSYYGHGFGVDETGNHHTNGSFGGLGPPTDHTISWELRTDEILRHIWVTYNEMFRNGVEGCPAFDMDAARAVFSVQNVKQFVSSYFQHVHDEIPVIHRPTFHIDTASPELLLTIVLAGAAFSPPLDDALSTHHFMPIADEFVFGQLARRLQFTQPDDPELRPEDVQNMQAAVIMGTLQSGLNDVQTRRRVKSRRHPQLVSTLRSFGLLSARRRALATWQDFIEDETRVRITIFTFMSDNHYCMFFNQPPLISVSEMVGDLPCAEELWEAKTPSQFEHLSAIELQDAPPPPSVRYLVNTLMHGPWTQSPGCPCKNASHFNLYIAIADHHAALQSVTYSARTSCLGPASFQAILRATERWQKLWGSGPPQLGPDPRKHAFMRHAAETCWLVRTVVKVAQSGDMSSGYMQNLSADNFSDLHNFIKKYGHL</sequence>
<dbReference type="SUPFAM" id="SSF57701">
    <property type="entry name" value="Zn2/Cys6 DNA-binding domain"/>
    <property type="match status" value="1"/>
</dbReference>
<dbReference type="EMBL" id="JAGTJR010000048">
    <property type="protein sequence ID" value="KAH7028620.1"/>
    <property type="molecule type" value="Genomic_DNA"/>
</dbReference>
<feature type="domain" description="Zn(2)-C6 fungal-type" evidence="7">
    <location>
        <begin position="48"/>
        <end position="77"/>
    </location>
</feature>
<keyword evidence="3" id="KW-0677">Repeat</keyword>
<gene>
    <name evidence="8" type="ORF">B0J12DRAFT_769017</name>
</gene>
<dbReference type="PROSITE" id="PS50048">
    <property type="entry name" value="ZN2_CY6_FUNGAL_2"/>
    <property type="match status" value="1"/>
</dbReference>
<dbReference type="Gene3D" id="4.10.240.10">
    <property type="entry name" value="Zn(2)-C6 fungal-type DNA-binding domain"/>
    <property type="match status" value="1"/>
</dbReference>
<dbReference type="CDD" id="cd12148">
    <property type="entry name" value="fungal_TF_MHR"/>
    <property type="match status" value="1"/>
</dbReference>
<keyword evidence="2" id="KW-0479">Metal-binding</keyword>
<organism evidence="8 9">
    <name type="scientific">Macrophomina phaseolina</name>
    <dbReference type="NCBI Taxonomy" id="35725"/>
    <lineage>
        <taxon>Eukaryota</taxon>
        <taxon>Fungi</taxon>
        <taxon>Dikarya</taxon>
        <taxon>Ascomycota</taxon>
        <taxon>Pezizomycotina</taxon>
        <taxon>Dothideomycetes</taxon>
        <taxon>Dothideomycetes incertae sedis</taxon>
        <taxon>Botryosphaeriales</taxon>
        <taxon>Botryosphaeriaceae</taxon>
        <taxon>Macrophomina</taxon>
    </lineage>
</organism>
<dbReference type="SMART" id="SM00066">
    <property type="entry name" value="GAL4"/>
    <property type="match status" value="1"/>
</dbReference>
<dbReference type="InterPro" id="IPR036864">
    <property type="entry name" value="Zn2-C6_fun-type_DNA-bd_sf"/>
</dbReference>
<proteinExistence type="predicted"/>
<dbReference type="InterPro" id="IPR051059">
    <property type="entry name" value="VerF-like"/>
</dbReference>
<name>A0ABQ8FXU5_9PEZI</name>
<evidence type="ECO:0000313" key="9">
    <source>
        <dbReference type="Proteomes" id="UP000774617"/>
    </source>
</evidence>
<evidence type="ECO:0000256" key="1">
    <source>
        <dbReference type="ARBA" id="ARBA00004123"/>
    </source>
</evidence>
<dbReference type="Proteomes" id="UP000774617">
    <property type="component" value="Unassembled WGS sequence"/>
</dbReference>
<dbReference type="PANTHER" id="PTHR40626">
    <property type="entry name" value="MIP31509P"/>
    <property type="match status" value="1"/>
</dbReference>
<dbReference type="Pfam" id="PF04082">
    <property type="entry name" value="Fungal_trans"/>
    <property type="match status" value="1"/>
</dbReference>
<keyword evidence="6" id="KW-0539">Nucleus</keyword>
<accession>A0ABQ8FXU5</accession>
<protein>
    <submittedName>
        <fullName evidence="8">Fungal-specific transcription factor domain-containing protein</fullName>
    </submittedName>
</protein>
<evidence type="ECO:0000259" key="7">
    <source>
        <dbReference type="PROSITE" id="PS50048"/>
    </source>
</evidence>
<evidence type="ECO:0000256" key="3">
    <source>
        <dbReference type="ARBA" id="ARBA00022737"/>
    </source>
</evidence>
<keyword evidence="9" id="KW-1185">Reference proteome</keyword>
<dbReference type="InterPro" id="IPR001138">
    <property type="entry name" value="Zn2Cys6_DnaBD"/>
</dbReference>
<comment type="subcellular location">
    <subcellularLocation>
        <location evidence="1">Nucleus</location>
    </subcellularLocation>
</comment>
<dbReference type="PROSITE" id="PS00463">
    <property type="entry name" value="ZN2_CY6_FUNGAL_1"/>
    <property type="match status" value="1"/>
</dbReference>
<evidence type="ECO:0000256" key="4">
    <source>
        <dbReference type="ARBA" id="ARBA00022771"/>
    </source>
</evidence>
<evidence type="ECO:0000313" key="8">
    <source>
        <dbReference type="EMBL" id="KAH7028620.1"/>
    </source>
</evidence>
<comment type="caution">
    <text evidence="8">The sequence shown here is derived from an EMBL/GenBank/DDBJ whole genome shotgun (WGS) entry which is preliminary data.</text>
</comment>
<evidence type="ECO:0000256" key="6">
    <source>
        <dbReference type="ARBA" id="ARBA00023242"/>
    </source>
</evidence>
<keyword evidence="4" id="KW-0863">Zinc-finger</keyword>
<dbReference type="InterPro" id="IPR007219">
    <property type="entry name" value="XnlR_reg_dom"/>
</dbReference>
<evidence type="ECO:0000256" key="2">
    <source>
        <dbReference type="ARBA" id="ARBA00022723"/>
    </source>
</evidence>
<dbReference type="PANTHER" id="PTHR40626:SF1">
    <property type="entry name" value="TRANSCRIPTION FACTOR WITH C2H2 AND ZN(2)-CYS(6) DNA BINDING DOMAIN (EUROFUNG)"/>
    <property type="match status" value="1"/>
</dbReference>
<dbReference type="Pfam" id="PF00172">
    <property type="entry name" value="Zn_clus"/>
    <property type="match status" value="1"/>
</dbReference>
<dbReference type="CDD" id="cd00067">
    <property type="entry name" value="GAL4"/>
    <property type="match status" value="1"/>
</dbReference>